<dbReference type="AlphaFoldDB" id="H5TDT3"/>
<reference evidence="1 2" key="2">
    <citation type="journal article" date="2017" name="Antonie Van Leeuwenhoek">
        <title>Rhizobium rhizosphaerae sp. nov., a novel species isolated from rice rhizosphere.</title>
        <authorList>
            <person name="Zhao J.J."/>
            <person name="Zhang J."/>
            <person name="Zhang R.J."/>
            <person name="Zhang C.W."/>
            <person name="Yin H.Q."/>
            <person name="Zhang X.X."/>
        </authorList>
    </citation>
    <scope>NUCLEOTIDE SEQUENCE [LARGE SCALE GENOMIC DNA]</scope>
    <source>
        <strain evidence="1 2">ACAM 611</strain>
    </source>
</reference>
<protein>
    <submittedName>
        <fullName evidence="1">Uncharacterized protein</fullName>
    </submittedName>
</protein>
<gene>
    <name evidence="1" type="ORF">GPUN_2345</name>
</gene>
<evidence type="ECO:0000313" key="2">
    <source>
        <dbReference type="Proteomes" id="UP000053586"/>
    </source>
</evidence>
<comment type="caution">
    <text evidence="1">The sequence shown here is derived from an EMBL/GenBank/DDBJ whole genome shotgun (WGS) entry which is preliminary data.</text>
</comment>
<evidence type="ECO:0000313" key="1">
    <source>
        <dbReference type="EMBL" id="GAB56460.1"/>
    </source>
</evidence>
<keyword evidence="2" id="KW-1185">Reference proteome</keyword>
<dbReference type="Proteomes" id="UP000053586">
    <property type="component" value="Unassembled WGS sequence"/>
</dbReference>
<reference evidence="1 2" key="1">
    <citation type="journal article" date="2012" name="J. Bacteriol.">
        <title>Genome sequence of proteorhodopsin-containing sea ice bacterium Glaciecola punicea ACAM 611T.</title>
        <authorList>
            <person name="Qin Q.-L."/>
            <person name="Xie B.-B."/>
            <person name="Shu Y.-L."/>
            <person name="Rong J.-C."/>
            <person name="Zhao D.-L."/>
            <person name="Zhang X.-Y."/>
            <person name="Chen X.-L."/>
            <person name="Zhou B.-C."/>
            <person name="Zhanga Y.-Z."/>
        </authorList>
    </citation>
    <scope>NUCLEOTIDE SEQUENCE [LARGE SCALE GENOMIC DNA]</scope>
    <source>
        <strain evidence="1 2">ACAM 611</strain>
    </source>
</reference>
<proteinExistence type="predicted"/>
<accession>H5TDT3</accession>
<organism evidence="1 2">
    <name type="scientific">Glaciecola punicea ACAM 611</name>
    <dbReference type="NCBI Taxonomy" id="1121923"/>
    <lineage>
        <taxon>Bacteria</taxon>
        <taxon>Pseudomonadati</taxon>
        <taxon>Pseudomonadota</taxon>
        <taxon>Gammaproteobacteria</taxon>
        <taxon>Alteromonadales</taxon>
        <taxon>Alteromonadaceae</taxon>
        <taxon>Glaciecola</taxon>
    </lineage>
</organism>
<name>H5TDT3_9ALTE</name>
<sequence length="40" mass="4466">MLAEITVIKNRMAGFAILPSTKEYLFSKTAMQLQSSLECT</sequence>
<dbReference type="EMBL" id="BAET01000029">
    <property type="protein sequence ID" value="GAB56460.1"/>
    <property type="molecule type" value="Genomic_DNA"/>
</dbReference>